<gene>
    <name evidence="2" type="ORF">IFO67_06940</name>
</gene>
<evidence type="ECO:0000313" key="2">
    <source>
        <dbReference type="EMBL" id="MBD8502617.1"/>
    </source>
</evidence>
<name>A0ABR9B8P9_9RHOO</name>
<proteinExistence type="predicted"/>
<comment type="caution">
    <text evidence="2">The sequence shown here is derived from an EMBL/GenBank/DDBJ whole genome shotgun (WGS) entry which is preliminary data.</text>
</comment>
<dbReference type="Proteomes" id="UP000603602">
    <property type="component" value="Unassembled WGS sequence"/>
</dbReference>
<reference evidence="3" key="1">
    <citation type="submission" date="2023-07" db="EMBL/GenBank/DDBJ databases">
        <title>Thauera sp. CAU 1555 isolated from sand of Yaerae Beach.</title>
        <authorList>
            <person name="Kim W."/>
        </authorList>
    </citation>
    <scope>NUCLEOTIDE SEQUENCE [LARGE SCALE GENOMIC DNA]</scope>
    <source>
        <strain evidence="3">CAU 1555</strain>
    </source>
</reference>
<keyword evidence="3" id="KW-1185">Reference proteome</keyword>
<organism evidence="2 3">
    <name type="scientific">Thauera sedimentorum</name>
    <dbReference type="NCBI Taxonomy" id="2767595"/>
    <lineage>
        <taxon>Bacteria</taxon>
        <taxon>Pseudomonadati</taxon>
        <taxon>Pseudomonadota</taxon>
        <taxon>Betaproteobacteria</taxon>
        <taxon>Rhodocyclales</taxon>
        <taxon>Zoogloeaceae</taxon>
        <taxon>Thauera</taxon>
    </lineage>
</organism>
<evidence type="ECO:0000313" key="3">
    <source>
        <dbReference type="Proteomes" id="UP000603602"/>
    </source>
</evidence>
<protein>
    <submittedName>
        <fullName evidence="2">Uncharacterized protein</fullName>
    </submittedName>
</protein>
<accession>A0ABR9B8P9</accession>
<dbReference type="EMBL" id="JACYTO010000001">
    <property type="protein sequence ID" value="MBD8502617.1"/>
    <property type="molecule type" value="Genomic_DNA"/>
</dbReference>
<feature type="region of interest" description="Disordered" evidence="1">
    <location>
        <begin position="94"/>
        <end position="117"/>
    </location>
</feature>
<evidence type="ECO:0000256" key="1">
    <source>
        <dbReference type="SAM" id="MobiDB-lite"/>
    </source>
</evidence>
<feature type="compositionally biased region" description="Basic and acidic residues" evidence="1">
    <location>
        <begin position="94"/>
        <end position="104"/>
    </location>
</feature>
<feature type="compositionally biased region" description="Gly residues" evidence="1">
    <location>
        <begin position="107"/>
        <end position="117"/>
    </location>
</feature>
<sequence>MLEAGLLPRDCGGSVAEGLGGLCGLKWVLVQAFVDQRLGWVALGFGALGFVTGRRAAAWIGWLCGMAGLVLYSFDPAAVGAMLSLLALGRSADDERGQTERESGSKPGDGLGVGRLA</sequence>